<evidence type="ECO:0000259" key="2">
    <source>
        <dbReference type="Pfam" id="PF13439"/>
    </source>
</evidence>
<dbReference type="InterPro" id="IPR028098">
    <property type="entry name" value="Glyco_trans_4-like_N"/>
</dbReference>
<gene>
    <name evidence="3" type="ORF">COX06_01210</name>
</gene>
<name>A0A2H0BDU5_9BACT</name>
<dbReference type="Pfam" id="PF13439">
    <property type="entry name" value="Glyco_transf_4"/>
    <property type="match status" value="1"/>
</dbReference>
<evidence type="ECO:0008006" key="5">
    <source>
        <dbReference type="Google" id="ProtNLM"/>
    </source>
</evidence>
<evidence type="ECO:0000313" key="3">
    <source>
        <dbReference type="EMBL" id="PIP55806.1"/>
    </source>
</evidence>
<dbReference type="Proteomes" id="UP000229794">
    <property type="component" value="Unassembled WGS sequence"/>
</dbReference>
<comment type="caution">
    <text evidence="3">The sequence shown here is derived from an EMBL/GenBank/DDBJ whole genome shotgun (WGS) entry which is preliminary data.</text>
</comment>
<accession>A0A2H0BDU5</accession>
<evidence type="ECO:0000259" key="1">
    <source>
        <dbReference type="Pfam" id="PF00534"/>
    </source>
</evidence>
<dbReference type="Gene3D" id="3.40.50.2000">
    <property type="entry name" value="Glycogen Phosphorylase B"/>
    <property type="match status" value="2"/>
</dbReference>
<evidence type="ECO:0000313" key="4">
    <source>
        <dbReference type="Proteomes" id="UP000229794"/>
    </source>
</evidence>
<feature type="domain" description="Glycosyltransferase subfamily 4-like N-terminal" evidence="2">
    <location>
        <begin position="49"/>
        <end position="208"/>
    </location>
</feature>
<dbReference type="AlphaFoldDB" id="A0A2H0BDU5"/>
<dbReference type="PANTHER" id="PTHR45947">
    <property type="entry name" value="SULFOQUINOVOSYL TRANSFERASE SQD2"/>
    <property type="match status" value="1"/>
</dbReference>
<dbReference type="GO" id="GO:0016757">
    <property type="term" value="F:glycosyltransferase activity"/>
    <property type="evidence" value="ECO:0007669"/>
    <property type="project" value="InterPro"/>
</dbReference>
<dbReference type="InterPro" id="IPR050194">
    <property type="entry name" value="Glycosyltransferase_grp1"/>
</dbReference>
<dbReference type="SUPFAM" id="SSF53756">
    <property type="entry name" value="UDP-Glycosyltransferase/glycogen phosphorylase"/>
    <property type="match status" value="1"/>
</dbReference>
<proteinExistence type="predicted"/>
<dbReference type="Pfam" id="PF00534">
    <property type="entry name" value="Glycos_transf_1"/>
    <property type="match status" value="1"/>
</dbReference>
<sequence length="397" mass="44739">MLTSSTMLTINSSTMHTTSPSTPIRRTQGKSLRINKKALIFSLAYHPVVGGAEIAVKEITDRISDIQFDIITFRFDKNHRAIEKFGNCTVYRISTPKNFFPFKALFIAIKLHKTHSYDFIWAIMANWAGLAALFFKLRFPEVSYILSLQEGDSLQYIKKKVWFIYPLFKKIFTKADKIQAISNFLAQWAVQMGYKGDLAVIPNGVDITKFNNVQSRALDKDNVVLITTSRLVGKNAVGDIIDAMKFLPESVSLKILGIGPLERVLKSRVKSLKLENRVEFLGFIPTQEIPAYLCQADIFIRPSLSEGMGNSFIEAMAASLPVIATPVGGIVDFLKDGETGLFCEVNNPESIAEKVMEYINNPELASQVVKNARKMVEEKYNWNLIANEMKTRIFDKV</sequence>
<dbReference type="InterPro" id="IPR001296">
    <property type="entry name" value="Glyco_trans_1"/>
</dbReference>
<protein>
    <recommendedName>
        <fullName evidence="5">Glycosyl transferase family 1 domain-containing protein</fullName>
    </recommendedName>
</protein>
<reference evidence="3 4" key="1">
    <citation type="submission" date="2017-09" db="EMBL/GenBank/DDBJ databases">
        <title>Depth-based differentiation of microbial function through sediment-hosted aquifers and enrichment of novel symbionts in the deep terrestrial subsurface.</title>
        <authorList>
            <person name="Probst A.J."/>
            <person name="Ladd B."/>
            <person name="Jarett J.K."/>
            <person name="Geller-Mcgrath D.E."/>
            <person name="Sieber C.M."/>
            <person name="Emerson J.B."/>
            <person name="Anantharaman K."/>
            <person name="Thomas B.C."/>
            <person name="Malmstrom R."/>
            <person name="Stieglmeier M."/>
            <person name="Klingl A."/>
            <person name="Woyke T."/>
            <person name="Ryan C.M."/>
            <person name="Banfield J.F."/>
        </authorList>
    </citation>
    <scope>NUCLEOTIDE SEQUENCE [LARGE SCALE GENOMIC DNA]</scope>
    <source>
        <strain evidence="3">CG22_combo_CG10-13_8_21_14_all_42_17</strain>
    </source>
</reference>
<dbReference type="PANTHER" id="PTHR45947:SF3">
    <property type="entry name" value="SULFOQUINOVOSYL TRANSFERASE SQD2"/>
    <property type="match status" value="1"/>
</dbReference>
<dbReference type="EMBL" id="PCST01000016">
    <property type="protein sequence ID" value="PIP55806.1"/>
    <property type="molecule type" value="Genomic_DNA"/>
</dbReference>
<dbReference type="CDD" id="cd03801">
    <property type="entry name" value="GT4_PimA-like"/>
    <property type="match status" value="1"/>
</dbReference>
<organism evidence="3 4">
    <name type="scientific">Candidatus Zambryskibacteria bacterium CG22_combo_CG10-13_8_21_14_all_42_17</name>
    <dbReference type="NCBI Taxonomy" id="1975118"/>
    <lineage>
        <taxon>Bacteria</taxon>
        <taxon>Candidatus Zambryskiibacteriota</taxon>
    </lineage>
</organism>
<feature type="domain" description="Glycosyl transferase family 1" evidence="1">
    <location>
        <begin position="212"/>
        <end position="375"/>
    </location>
</feature>